<gene>
    <name evidence="1" type="ORF">OG929_42090</name>
</gene>
<reference evidence="1" key="1">
    <citation type="submission" date="2022-10" db="EMBL/GenBank/DDBJ databases">
        <title>The complete genomes of actinobacterial strains from the NBC collection.</title>
        <authorList>
            <person name="Joergensen T.S."/>
            <person name="Alvarez Arevalo M."/>
            <person name="Sterndorff E.B."/>
            <person name="Faurdal D."/>
            <person name="Vuksanovic O."/>
            <person name="Mourched A.-S."/>
            <person name="Charusanti P."/>
            <person name="Shaw S."/>
            <person name="Blin K."/>
            <person name="Weber T."/>
        </authorList>
    </citation>
    <scope>NUCLEOTIDE SEQUENCE</scope>
    <source>
        <strain evidence="1">NBC_00686</strain>
    </source>
</reference>
<accession>A0ABZ1XAB9</accession>
<proteinExistence type="predicted"/>
<dbReference type="EMBL" id="CP109011">
    <property type="protein sequence ID" value="WUT48511.1"/>
    <property type="molecule type" value="Genomic_DNA"/>
</dbReference>
<keyword evidence="2" id="KW-1185">Reference proteome</keyword>
<protein>
    <submittedName>
        <fullName evidence="1">Uncharacterized protein</fullName>
    </submittedName>
</protein>
<evidence type="ECO:0000313" key="2">
    <source>
        <dbReference type="Proteomes" id="UP001432168"/>
    </source>
</evidence>
<evidence type="ECO:0000313" key="1">
    <source>
        <dbReference type="EMBL" id="WUT48511.1"/>
    </source>
</evidence>
<name>A0ABZ1XAB9_9ACTN</name>
<dbReference type="Proteomes" id="UP001432168">
    <property type="component" value="Chromosome"/>
</dbReference>
<sequence length="63" mass="7516">MVRGHTHLQATGFFIEYGWGGLEIDDLERRSPHNINLRKGKRPELWGHKFRFQPNETVRPYQP</sequence>
<dbReference type="RefSeq" id="WP_329271739.1">
    <property type="nucleotide sequence ID" value="NZ_CP109011.1"/>
</dbReference>
<organism evidence="1 2">
    <name type="scientific">Streptomyces pseudovenezuelae</name>
    <dbReference type="NCBI Taxonomy" id="67350"/>
    <lineage>
        <taxon>Bacteria</taxon>
        <taxon>Bacillati</taxon>
        <taxon>Actinomycetota</taxon>
        <taxon>Actinomycetes</taxon>
        <taxon>Kitasatosporales</taxon>
        <taxon>Streptomycetaceae</taxon>
        <taxon>Streptomyces</taxon>
        <taxon>Streptomyces aurantiacus group</taxon>
    </lineage>
</organism>